<feature type="domain" description="Reverse transcriptase Ty1/copia-type" evidence="2">
    <location>
        <begin position="143"/>
        <end position="386"/>
    </location>
</feature>
<evidence type="ECO:0000313" key="4">
    <source>
        <dbReference type="Proteomes" id="UP000308199"/>
    </source>
</evidence>
<evidence type="ECO:0000256" key="1">
    <source>
        <dbReference type="SAM" id="MobiDB-lite"/>
    </source>
</evidence>
<feature type="compositionally biased region" description="Basic and acidic residues" evidence="1">
    <location>
        <begin position="1"/>
        <end position="10"/>
    </location>
</feature>
<dbReference type="Proteomes" id="UP000308199">
    <property type="component" value="Unassembled WGS sequence"/>
</dbReference>
<evidence type="ECO:0000259" key="2">
    <source>
        <dbReference type="Pfam" id="PF07727"/>
    </source>
</evidence>
<dbReference type="PANTHER" id="PTHR11439:SF483">
    <property type="entry name" value="PEPTIDE SYNTHASE GLIP-LIKE, PUTATIVE (AFU_ORTHOLOGUE AFUA_3G12920)-RELATED"/>
    <property type="match status" value="1"/>
</dbReference>
<dbReference type="EMBL" id="SGPK01000097">
    <property type="protein sequence ID" value="THH08513.1"/>
    <property type="molecule type" value="Genomic_DNA"/>
</dbReference>
<dbReference type="InterPro" id="IPR013103">
    <property type="entry name" value="RVT_2"/>
</dbReference>
<reference evidence="3 4" key="1">
    <citation type="submission" date="2019-02" db="EMBL/GenBank/DDBJ databases">
        <title>Genome sequencing of the rare red list fungi Phellinidium pouzarii.</title>
        <authorList>
            <person name="Buettner E."/>
            <person name="Kellner H."/>
        </authorList>
    </citation>
    <scope>NUCLEOTIDE SEQUENCE [LARGE SCALE GENOMIC DNA]</scope>
    <source>
        <strain evidence="3 4">DSM 108285</strain>
    </source>
</reference>
<dbReference type="Pfam" id="PF07727">
    <property type="entry name" value="RVT_2"/>
    <property type="match status" value="1"/>
</dbReference>
<feature type="region of interest" description="Disordered" evidence="1">
    <location>
        <begin position="1"/>
        <end position="48"/>
    </location>
</feature>
<proteinExistence type="predicted"/>
<feature type="compositionally biased region" description="Polar residues" evidence="1">
    <location>
        <begin position="14"/>
        <end position="25"/>
    </location>
</feature>
<dbReference type="PANTHER" id="PTHR11439">
    <property type="entry name" value="GAG-POL-RELATED RETROTRANSPOSON"/>
    <property type="match status" value="1"/>
</dbReference>
<name>A0A4V3XD66_9AGAM</name>
<dbReference type="AlphaFoldDB" id="A0A4V3XD66"/>
<dbReference type="InterPro" id="IPR043502">
    <property type="entry name" value="DNA/RNA_pol_sf"/>
</dbReference>
<dbReference type="OrthoDB" id="1436818at2759"/>
<dbReference type="CDD" id="cd09272">
    <property type="entry name" value="RNase_HI_RT_Ty1"/>
    <property type="match status" value="2"/>
</dbReference>
<organism evidence="3 4">
    <name type="scientific">Phellinidium pouzarii</name>
    <dbReference type="NCBI Taxonomy" id="167371"/>
    <lineage>
        <taxon>Eukaryota</taxon>
        <taxon>Fungi</taxon>
        <taxon>Dikarya</taxon>
        <taxon>Basidiomycota</taxon>
        <taxon>Agaricomycotina</taxon>
        <taxon>Agaricomycetes</taxon>
        <taxon>Hymenochaetales</taxon>
        <taxon>Hymenochaetaceae</taxon>
        <taxon>Phellinidium</taxon>
    </lineage>
</organism>
<comment type="caution">
    <text evidence="3">The sequence shown here is derived from an EMBL/GenBank/DDBJ whole genome shotgun (WGS) entry which is preliminary data.</text>
</comment>
<accession>A0A4V3XD66</accession>
<evidence type="ECO:0000313" key="3">
    <source>
        <dbReference type="EMBL" id="THH08513.1"/>
    </source>
</evidence>
<gene>
    <name evidence="3" type="ORF">EW145_g2675</name>
</gene>
<dbReference type="SUPFAM" id="SSF56672">
    <property type="entry name" value="DNA/RNA polymerases"/>
    <property type="match status" value="2"/>
</dbReference>
<protein>
    <recommendedName>
        <fullName evidence="2">Reverse transcriptase Ty1/copia-type domain-containing protein</fullName>
    </recommendedName>
</protein>
<keyword evidence="4" id="KW-1185">Reference proteome</keyword>
<sequence>MSAKDKEHSAMDSAASTPTLYNQAPQPAPVSETEPVQVQQSDEEDRDELDLMSEDEMQAEALMFTGLMDFGANAGLEDQYIAFEDAFNYVLKSTNHFEHVFSAEVRKQYGPEPYQWKDIRERPDAHLWEQAAMEEFISLVENGTFTPVRLPSDRKTIGCRWVFKLKRKADGSVDRYKARLVAKGFSQRPGLEFSQVFAPTAKWAALRAILALAALEDLELYSIDISTAFLNGDLDHDVYMDQPEGFEEYYGAGFVLKLVKAIYGLKQAGRQWHKKLDSVLKGMGFTLVRCDNSIWVYRREDVRIIIPVYVDDMTIAAKSKDQYLFVKEELEKHFKLHDLGPTSFLLGVRVERDRSKRLLSLSQCQYIIDILERFEMSNCTTVTTPLPDGHRLSKAMAPKDAEEIAFMKTVPYRQLVGALMYLAVATRPDISYTVGVLARFSSNPGPGHWKAAKHLCHYLQGTKDMKLTYAPDPHAPELFTTFSDADHGGDEDNRWSTSGMVVKMGTGAISWASRLQTIVTLSTTEAEYISAVQSGQEIIWLRNLLSEFGYEFTGPSTLYVDNQSALAVARNPEHHGRMKHLDLRHYWLRDVVEAGDIDIKYLPTKSMPADIMTKALGRLKVVEMCHCLLQVVRLPNLTGPTSFLLGVRVERDHSKRLLSLSQRQYIIDILEHFEMSNCTTVTTPLPDGHRLSKAMAPKDAEEIAFMKTVPYRQLVGALMYLAVATRPDISYAVGVLARFSSNPGPGHWKAAKHLCRYLQGTKDMKLTYAPDPHAPELFTTFSDADHGGDEDNRRSTSGMVVKMGTGAISWASRLQTIVTLSTTEVEYISAVQSGQEIIWLRNLLSEFGYEFTGPSTLYVDNQSALAVARNPEHHGRMKHLDLRHYWLRDVVEAGDIDIKYLPTKSMPADIMIKALGRLKVVEMRGMLGLYD</sequence>